<evidence type="ECO:0000313" key="3">
    <source>
        <dbReference type="Proteomes" id="UP001055172"/>
    </source>
</evidence>
<evidence type="ECO:0000256" key="1">
    <source>
        <dbReference type="SAM" id="MobiDB-lite"/>
    </source>
</evidence>
<proteinExistence type="predicted"/>
<keyword evidence="3" id="KW-1185">Reference proteome</keyword>
<comment type="caution">
    <text evidence="2">The sequence shown here is derived from an EMBL/GenBank/DDBJ whole genome shotgun (WGS) entry which is preliminary data.</text>
</comment>
<sequence>MSTDTPSSRRPTDGRRLTLVSKIESFWHREDQAVIPSQFNTQTAGLSINALQSLLALTTDATEAQIPLSALWEEPDGCLFIALCKSLEEEKPIGKTKIDMARKLFKDRLAGNPFAKKADVISNDAPEHQTPPKLLDLDGYILFTPLYDSHGNWSLAIYYRNGNRLHYYDPLPESGRVERVKSGARAWIPFPSVQVKFCPTAKERFSDGLIVPALVQLLAQGQAAPNQLDTAYYRSDFIRRMKSDDDASSPAQHTPIDPKLLCPTPGRSLERQRSKSPETVEVRLSQSPDPLRHTSRRQTPHSPSRTISATEANDWMLLLATHTGLSDESSLDKYKTQTIDAIRNLLRELAAIDAVEKELNFVKGVESASKAAIKDSERQMAAHKAQITNLLTFIDSDDASEGMEAFPEDLFARIQACKKRKLESSTLLEDAEAKRQKMHKQCEKRMSIMSTMVHDLNAENDK</sequence>
<gene>
    <name evidence="2" type="ORF">ColLi_09086</name>
</gene>
<dbReference type="Proteomes" id="UP001055172">
    <property type="component" value="Unassembled WGS sequence"/>
</dbReference>
<protein>
    <submittedName>
        <fullName evidence="2">Uncharacterized protein</fullName>
    </submittedName>
</protein>
<dbReference type="AlphaFoldDB" id="A0AA37LW70"/>
<reference evidence="2 3" key="1">
    <citation type="submission" date="2021-07" db="EMBL/GenBank/DDBJ databases">
        <title>Genome data of Colletotrichum spaethianum.</title>
        <authorList>
            <person name="Utami Y.D."/>
            <person name="Hiruma K."/>
        </authorList>
    </citation>
    <scope>NUCLEOTIDE SEQUENCE [LARGE SCALE GENOMIC DNA]</scope>
    <source>
        <strain evidence="2 3">MAFF 242679</strain>
    </source>
</reference>
<evidence type="ECO:0000313" key="2">
    <source>
        <dbReference type="EMBL" id="GJC86248.1"/>
    </source>
</evidence>
<dbReference type="EMBL" id="BPPX01000021">
    <property type="protein sequence ID" value="GJC86248.1"/>
    <property type="molecule type" value="Genomic_DNA"/>
</dbReference>
<feature type="compositionally biased region" description="Basic and acidic residues" evidence="1">
    <location>
        <begin position="268"/>
        <end position="281"/>
    </location>
</feature>
<organism evidence="2 3">
    <name type="scientific">Colletotrichum liriopes</name>
    <dbReference type="NCBI Taxonomy" id="708192"/>
    <lineage>
        <taxon>Eukaryota</taxon>
        <taxon>Fungi</taxon>
        <taxon>Dikarya</taxon>
        <taxon>Ascomycota</taxon>
        <taxon>Pezizomycotina</taxon>
        <taxon>Sordariomycetes</taxon>
        <taxon>Hypocreomycetidae</taxon>
        <taxon>Glomerellales</taxon>
        <taxon>Glomerellaceae</taxon>
        <taxon>Colletotrichum</taxon>
        <taxon>Colletotrichum spaethianum species complex</taxon>
    </lineage>
</organism>
<feature type="region of interest" description="Disordered" evidence="1">
    <location>
        <begin position="243"/>
        <end position="308"/>
    </location>
</feature>
<accession>A0AA37LW70</accession>
<name>A0AA37LW70_9PEZI</name>